<dbReference type="InterPro" id="IPR023631">
    <property type="entry name" value="Amidase_dom"/>
</dbReference>
<sequence length="475" mass="49727">MPASELIAKSATDIVALLKAGEVTTLDLLDALEARIAEVEPAVNALPTLCFERARDAAGALAARPVAERGVLAGMPVAIKDLLNVAGVRSTQGSPIFADTVPETSDVAVTTLEAAGGVVYAKANTPEFGAGANTFNEVFGRTLNPWDTSKSCAGSSGGSAVALATGTAWLASGSDLGGSLRNPASFCGIVGFRPTPGRVAHGPSALPFNSMSVEGPMARTVADCALMLDAMSGSTPVDPISLEKPAVSFVDAVAARRAPKRVAFSRDLGGITPVDPEVAAIVEKAARRFEDMGCIVEEACPDFSDVQMIFQTLRAMAFAASKKELLASHRDKLKPEVIWNIEKGLSLTMEEISAAELARGRYYHRVRQFYETYDLVLCPATVVPPYPIEQRYVEECCGHSFSNYIEWCTVAYAFTCASLPAISVPAGFTAGGLPVGLQIAGPPRGEAAVLAAAALFEDAAPWAHTLPVDPRGPKG</sequence>
<name>A0A919CQY2_9PROT</name>
<proteinExistence type="predicted"/>
<dbReference type="AlphaFoldDB" id="A0A919CQY2"/>
<dbReference type="PANTHER" id="PTHR11895">
    <property type="entry name" value="TRANSAMIDASE"/>
    <property type="match status" value="1"/>
</dbReference>
<evidence type="ECO:0000259" key="1">
    <source>
        <dbReference type="Pfam" id="PF01425"/>
    </source>
</evidence>
<gene>
    <name evidence="2" type="ORF">GCM10017083_36340</name>
</gene>
<dbReference type="RefSeq" id="WP_189992271.1">
    <property type="nucleotide sequence ID" value="NZ_BMZS01000009.1"/>
</dbReference>
<reference evidence="2" key="2">
    <citation type="submission" date="2020-09" db="EMBL/GenBank/DDBJ databases">
        <authorList>
            <person name="Sun Q."/>
            <person name="Kim S."/>
        </authorList>
    </citation>
    <scope>NUCLEOTIDE SEQUENCE</scope>
    <source>
        <strain evidence="2">KCTC 42651</strain>
    </source>
</reference>
<dbReference type="Proteomes" id="UP000630353">
    <property type="component" value="Unassembled WGS sequence"/>
</dbReference>
<reference evidence="2" key="1">
    <citation type="journal article" date="2014" name="Int. J. Syst. Evol. Microbiol.">
        <title>Complete genome sequence of Corynebacterium casei LMG S-19264T (=DSM 44701T), isolated from a smear-ripened cheese.</title>
        <authorList>
            <consortium name="US DOE Joint Genome Institute (JGI-PGF)"/>
            <person name="Walter F."/>
            <person name="Albersmeier A."/>
            <person name="Kalinowski J."/>
            <person name="Ruckert C."/>
        </authorList>
    </citation>
    <scope>NUCLEOTIDE SEQUENCE</scope>
    <source>
        <strain evidence="2">KCTC 42651</strain>
    </source>
</reference>
<accession>A0A919CQY2</accession>
<dbReference type="SUPFAM" id="SSF75304">
    <property type="entry name" value="Amidase signature (AS) enzymes"/>
    <property type="match status" value="1"/>
</dbReference>
<dbReference type="EMBL" id="BMZS01000009">
    <property type="protein sequence ID" value="GHD56427.1"/>
    <property type="molecule type" value="Genomic_DNA"/>
</dbReference>
<keyword evidence="3" id="KW-1185">Reference proteome</keyword>
<feature type="domain" description="Amidase" evidence="1">
    <location>
        <begin position="28"/>
        <end position="450"/>
    </location>
</feature>
<comment type="caution">
    <text evidence="2">The sequence shown here is derived from an EMBL/GenBank/DDBJ whole genome shotgun (WGS) entry which is preliminary data.</text>
</comment>
<evidence type="ECO:0000313" key="3">
    <source>
        <dbReference type="Proteomes" id="UP000630353"/>
    </source>
</evidence>
<dbReference type="GO" id="GO:0003824">
    <property type="term" value="F:catalytic activity"/>
    <property type="evidence" value="ECO:0007669"/>
    <property type="project" value="InterPro"/>
</dbReference>
<dbReference type="PANTHER" id="PTHR11895:SF76">
    <property type="entry name" value="INDOLEACETAMIDE HYDROLASE"/>
    <property type="match status" value="1"/>
</dbReference>
<evidence type="ECO:0000313" key="2">
    <source>
        <dbReference type="EMBL" id="GHD56427.1"/>
    </source>
</evidence>
<organism evidence="2 3">
    <name type="scientific">Thalassobaculum fulvum</name>
    <dbReference type="NCBI Taxonomy" id="1633335"/>
    <lineage>
        <taxon>Bacteria</taxon>
        <taxon>Pseudomonadati</taxon>
        <taxon>Pseudomonadota</taxon>
        <taxon>Alphaproteobacteria</taxon>
        <taxon>Rhodospirillales</taxon>
        <taxon>Thalassobaculaceae</taxon>
        <taxon>Thalassobaculum</taxon>
    </lineage>
</organism>
<dbReference type="InterPro" id="IPR036928">
    <property type="entry name" value="AS_sf"/>
</dbReference>
<dbReference type="InterPro" id="IPR000120">
    <property type="entry name" value="Amidase"/>
</dbReference>
<protein>
    <submittedName>
        <fullName evidence="2">Amidase</fullName>
    </submittedName>
</protein>
<dbReference type="Gene3D" id="3.90.1300.10">
    <property type="entry name" value="Amidase signature (AS) domain"/>
    <property type="match status" value="1"/>
</dbReference>
<dbReference type="Pfam" id="PF01425">
    <property type="entry name" value="Amidase"/>
    <property type="match status" value="1"/>
</dbReference>